<evidence type="ECO:0000313" key="3">
    <source>
        <dbReference type="Proteomes" id="UP000271974"/>
    </source>
</evidence>
<dbReference type="EMBL" id="RQTK01000253">
    <property type="protein sequence ID" value="RUS83205.1"/>
    <property type="molecule type" value="Genomic_DNA"/>
</dbReference>
<accession>A0A433TNQ9</accession>
<reference evidence="2 3" key="1">
    <citation type="submission" date="2019-01" db="EMBL/GenBank/DDBJ databases">
        <title>A draft genome assembly of the solar-powered sea slug Elysia chlorotica.</title>
        <authorList>
            <person name="Cai H."/>
            <person name="Li Q."/>
            <person name="Fang X."/>
            <person name="Li J."/>
            <person name="Curtis N.E."/>
            <person name="Altenburger A."/>
            <person name="Shibata T."/>
            <person name="Feng M."/>
            <person name="Maeda T."/>
            <person name="Schwartz J.A."/>
            <person name="Shigenobu S."/>
            <person name="Lundholm N."/>
            <person name="Nishiyama T."/>
            <person name="Yang H."/>
            <person name="Hasebe M."/>
            <person name="Li S."/>
            <person name="Pierce S.K."/>
            <person name="Wang J."/>
        </authorList>
    </citation>
    <scope>NUCLEOTIDE SEQUENCE [LARGE SCALE GENOMIC DNA]</scope>
    <source>
        <strain evidence="2">EC2010</strain>
        <tissue evidence="2">Whole organism of an adult</tissue>
    </source>
</reference>
<feature type="signal peptide" evidence="1">
    <location>
        <begin position="1"/>
        <end position="25"/>
    </location>
</feature>
<evidence type="ECO:0000313" key="2">
    <source>
        <dbReference type="EMBL" id="RUS83205.1"/>
    </source>
</evidence>
<sequence>MLSGHTGSFLHRLLTIPPVLLVTQSHWELSTQAAHNTSCITGHTVTLGAFYTGCSQYLLYYWSHSHTGSFLHRLLTIPPVLLVTQSHWELSTQAAHNTSCITGHTVTLGAFYTGCSQYLLYYWSHWELSTQAAHNTSCITGHTVTLGAFYTGCSQYLLYNTAHHMQHSDHKNRILK</sequence>
<proteinExistence type="predicted"/>
<evidence type="ECO:0000256" key="1">
    <source>
        <dbReference type="SAM" id="SignalP"/>
    </source>
</evidence>
<name>A0A433TNQ9_ELYCH</name>
<gene>
    <name evidence="2" type="ORF">EGW08_009016</name>
</gene>
<keyword evidence="3" id="KW-1185">Reference proteome</keyword>
<protein>
    <recommendedName>
        <fullName evidence="4">Fatty acid desaturase domain-containing protein</fullName>
    </recommendedName>
</protein>
<comment type="caution">
    <text evidence="2">The sequence shown here is derived from an EMBL/GenBank/DDBJ whole genome shotgun (WGS) entry which is preliminary data.</text>
</comment>
<feature type="chain" id="PRO_5019384762" description="Fatty acid desaturase domain-containing protein" evidence="1">
    <location>
        <begin position="26"/>
        <end position="176"/>
    </location>
</feature>
<dbReference type="Proteomes" id="UP000271974">
    <property type="component" value="Unassembled WGS sequence"/>
</dbReference>
<dbReference type="AlphaFoldDB" id="A0A433TNQ9"/>
<evidence type="ECO:0008006" key="4">
    <source>
        <dbReference type="Google" id="ProtNLM"/>
    </source>
</evidence>
<organism evidence="2 3">
    <name type="scientific">Elysia chlorotica</name>
    <name type="common">Eastern emerald elysia</name>
    <name type="synonym">Sea slug</name>
    <dbReference type="NCBI Taxonomy" id="188477"/>
    <lineage>
        <taxon>Eukaryota</taxon>
        <taxon>Metazoa</taxon>
        <taxon>Spiralia</taxon>
        <taxon>Lophotrochozoa</taxon>
        <taxon>Mollusca</taxon>
        <taxon>Gastropoda</taxon>
        <taxon>Heterobranchia</taxon>
        <taxon>Euthyneura</taxon>
        <taxon>Panpulmonata</taxon>
        <taxon>Sacoglossa</taxon>
        <taxon>Placobranchoidea</taxon>
        <taxon>Plakobranchidae</taxon>
        <taxon>Elysia</taxon>
    </lineage>
</organism>
<keyword evidence="1" id="KW-0732">Signal</keyword>